<keyword evidence="8" id="KW-0378">Hydrolase</keyword>
<dbReference type="GO" id="GO:0008237">
    <property type="term" value="F:metallopeptidase activity"/>
    <property type="evidence" value="ECO:0007669"/>
    <property type="project" value="UniProtKB-KW"/>
</dbReference>
<proteinExistence type="inferred from homology"/>
<dbReference type="Proteomes" id="UP000220752">
    <property type="component" value="Unassembled WGS sequence"/>
</dbReference>
<dbReference type="GO" id="GO:0004177">
    <property type="term" value="F:aminopeptidase activity"/>
    <property type="evidence" value="ECO:0007669"/>
    <property type="project" value="UniProtKB-KW"/>
</dbReference>
<accession>A0A2A6ZDS4</accession>
<reference evidence="10 11" key="1">
    <citation type="journal article" date="2017" name="Front. Microbiol.">
        <title>New Insights into the Diversity of the Genus Faecalibacterium.</title>
        <authorList>
            <person name="Benevides L."/>
            <person name="Burman S."/>
            <person name="Martin R."/>
            <person name="Robert V."/>
            <person name="Thomas M."/>
            <person name="Miquel S."/>
            <person name="Chain F."/>
            <person name="Sokol H."/>
            <person name="Bermudez-Humaran L.G."/>
            <person name="Morrison M."/>
            <person name="Langella P."/>
            <person name="Azevedo V.A."/>
            <person name="Chatel J.M."/>
            <person name="Soares S."/>
        </authorList>
    </citation>
    <scope>NUCLEOTIDE SEQUENCE [LARGE SCALE GENOMIC DNA]</scope>
    <source>
        <strain evidence="11">CNCM I-4540</strain>
    </source>
</reference>
<dbReference type="Gene3D" id="3.40.1830.10">
    <property type="entry name" value="Thermophilic metalloprotease (M29)"/>
    <property type="match status" value="1"/>
</dbReference>
<gene>
    <name evidence="10" type="ORF">CGS46_02565</name>
</gene>
<evidence type="ECO:0000313" key="11">
    <source>
        <dbReference type="Proteomes" id="UP000220752"/>
    </source>
</evidence>
<keyword evidence="7" id="KW-0479">Metal-binding</keyword>
<keyword evidence="9" id="KW-0482">Metalloprotease</keyword>
<evidence type="ECO:0000256" key="6">
    <source>
        <dbReference type="ARBA" id="ARBA00022670"/>
    </source>
</evidence>
<dbReference type="GO" id="GO:0046872">
    <property type="term" value="F:metal ion binding"/>
    <property type="evidence" value="ECO:0007669"/>
    <property type="project" value="UniProtKB-KW"/>
</dbReference>
<dbReference type="AlphaFoldDB" id="A0A2A6ZDS4"/>
<dbReference type="PANTHER" id="PTHR34448:SF3">
    <property type="entry name" value="AMINOPEPTIDASE AMPS"/>
    <property type="match status" value="1"/>
</dbReference>
<evidence type="ECO:0000256" key="8">
    <source>
        <dbReference type="ARBA" id="ARBA00022801"/>
    </source>
</evidence>
<comment type="similarity">
    <text evidence="4">Belongs to the peptidase M29 family.</text>
</comment>
<evidence type="ECO:0000256" key="7">
    <source>
        <dbReference type="ARBA" id="ARBA00022723"/>
    </source>
</evidence>
<evidence type="ECO:0000256" key="9">
    <source>
        <dbReference type="ARBA" id="ARBA00023049"/>
    </source>
</evidence>
<dbReference type="GO" id="GO:0006508">
    <property type="term" value="P:proteolysis"/>
    <property type="evidence" value="ECO:0007669"/>
    <property type="project" value="UniProtKB-KW"/>
</dbReference>
<dbReference type="SUPFAM" id="SSF144052">
    <property type="entry name" value="Thermophilic metalloprotease-like"/>
    <property type="match status" value="1"/>
</dbReference>
<dbReference type="PRINTS" id="PR00919">
    <property type="entry name" value="THERMOPTASE"/>
</dbReference>
<comment type="cofactor">
    <cofactor evidence="1">
        <name>Co(2+)</name>
        <dbReference type="ChEBI" id="CHEBI:48828"/>
    </cofactor>
</comment>
<evidence type="ECO:0000256" key="5">
    <source>
        <dbReference type="ARBA" id="ARBA00022438"/>
    </source>
</evidence>
<evidence type="ECO:0000256" key="4">
    <source>
        <dbReference type="ARBA" id="ARBA00008236"/>
    </source>
</evidence>
<keyword evidence="6" id="KW-0645">Protease</keyword>
<dbReference type="EMBL" id="NMTQ01000013">
    <property type="protein sequence ID" value="PDX59523.1"/>
    <property type="molecule type" value="Genomic_DNA"/>
</dbReference>
<evidence type="ECO:0000256" key="2">
    <source>
        <dbReference type="ARBA" id="ARBA00001946"/>
    </source>
</evidence>
<keyword evidence="11" id="KW-1185">Reference proteome</keyword>
<dbReference type="Pfam" id="PF02073">
    <property type="entry name" value="Peptidase_M29"/>
    <property type="match status" value="1"/>
</dbReference>
<keyword evidence="5 10" id="KW-0031">Aminopeptidase</keyword>
<organism evidence="10 11">
    <name type="scientific">Faecalibacterium langellae</name>
    <dbReference type="NCBI Taxonomy" id="3435293"/>
    <lineage>
        <taxon>Bacteria</taxon>
        <taxon>Bacillati</taxon>
        <taxon>Bacillota</taxon>
        <taxon>Clostridia</taxon>
        <taxon>Eubacteriales</taxon>
        <taxon>Oscillospiraceae</taxon>
        <taxon>Faecalibacterium</taxon>
    </lineage>
</organism>
<evidence type="ECO:0000313" key="10">
    <source>
        <dbReference type="EMBL" id="PDX59523.1"/>
    </source>
</evidence>
<name>A0A2A6ZDS4_9FIRM</name>
<dbReference type="InterPro" id="IPR052170">
    <property type="entry name" value="M29_Exopeptidase"/>
</dbReference>
<evidence type="ECO:0000256" key="1">
    <source>
        <dbReference type="ARBA" id="ARBA00001941"/>
    </source>
</evidence>
<dbReference type="InterPro" id="IPR000787">
    <property type="entry name" value="Peptidase_M29"/>
</dbReference>
<dbReference type="PANTHER" id="PTHR34448">
    <property type="entry name" value="AMINOPEPTIDASE"/>
    <property type="match status" value="1"/>
</dbReference>
<comment type="cofactor">
    <cofactor evidence="3">
        <name>Zn(2+)</name>
        <dbReference type="ChEBI" id="CHEBI:29105"/>
    </cofactor>
</comment>
<protein>
    <submittedName>
        <fullName evidence="10">Aminopeptidase</fullName>
    </submittedName>
</protein>
<comment type="caution">
    <text evidence="10">The sequence shown here is derived from an EMBL/GenBank/DDBJ whole genome shotgun (WGS) entry which is preliminary data.</text>
</comment>
<dbReference type="InterPro" id="IPR035097">
    <property type="entry name" value="M29_N-terminal"/>
</dbReference>
<sequence length="413" mass="45943">MENFDELLKKYADFIVRVGVNPQPGQTLIINCPLEGAPLARLCVRSAYEVGARDVQVNWSDDAVARARMELGSEEALTDHKPWQLRRYLDYAESEGGVCVLHLIADDPELYAGIDGNKISRVNAARRAFMEEWQEYTMNDRVQWSIAALPSMPWAKKVFPELDADAAMEALWKLIFDVCRVTGGDPVNEWQAHMERLSTLRDKMNALDLESVHFKSSNGTDLTVGLADQAVWESAASKSEKGVVFLPNIPTEEVFTAPHKDRVEGIVYGTKPYVFNGQLIKNFRVTFEKGRVVDYHAEQGQVLLGRLLDGDEGSRSIGEVALVPASSPINRSGKLFYSTLFDENAACHIAFGASYPGTTKGGTALTKEELLTRGMNQSRLHEDVMIGAEDSHITGKCRDGRTVELFRDGVWVL</sequence>
<evidence type="ECO:0000256" key="3">
    <source>
        <dbReference type="ARBA" id="ARBA00001947"/>
    </source>
</evidence>
<comment type="cofactor">
    <cofactor evidence="2">
        <name>Mg(2+)</name>
        <dbReference type="ChEBI" id="CHEBI:18420"/>
    </cofactor>
</comment>